<organism evidence="2 3">
    <name type="scientific">Pseudoalteromonas xiamenensis</name>
    <dbReference type="NCBI Taxonomy" id="882626"/>
    <lineage>
        <taxon>Bacteria</taxon>
        <taxon>Pseudomonadati</taxon>
        <taxon>Pseudomonadota</taxon>
        <taxon>Gammaproteobacteria</taxon>
        <taxon>Alteromonadales</taxon>
        <taxon>Pseudoalteromonadaceae</taxon>
        <taxon>Pseudoalteromonas</taxon>
    </lineage>
</organism>
<dbReference type="PROSITE" id="PS51819">
    <property type="entry name" value="VOC"/>
    <property type="match status" value="1"/>
</dbReference>
<dbReference type="Gene3D" id="3.10.180.10">
    <property type="entry name" value="2,3-Dihydroxybiphenyl 1,2-Dioxygenase, domain 1"/>
    <property type="match status" value="1"/>
</dbReference>
<keyword evidence="3" id="KW-1185">Reference proteome</keyword>
<evidence type="ECO:0000313" key="3">
    <source>
        <dbReference type="Proteomes" id="UP000664904"/>
    </source>
</evidence>
<accession>A0A975DKE3</accession>
<keyword evidence="2" id="KW-0614">Plasmid</keyword>
<reference evidence="2" key="1">
    <citation type="submission" date="2021-03" db="EMBL/GenBank/DDBJ databases">
        <title>Complete Genome of Pseudoalteromonas xiamenensis STKMTI.2, a new potential marine bacterium producing anti-Vibrio compounds.</title>
        <authorList>
            <person name="Handayani D.P."/>
            <person name="Isnansetyo A."/>
            <person name="Istiqomah I."/>
            <person name="Jumina J."/>
        </authorList>
    </citation>
    <scope>NUCLEOTIDE SEQUENCE</scope>
    <source>
        <strain evidence="2">STKMTI.2</strain>
        <plasmid evidence="2">unnamed5</plasmid>
    </source>
</reference>
<dbReference type="InterPro" id="IPR052164">
    <property type="entry name" value="Anthracycline_SecMetBiosynth"/>
</dbReference>
<evidence type="ECO:0000313" key="2">
    <source>
        <dbReference type="EMBL" id="QTH73368.1"/>
    </source>
</evidence>
<dbReference type="AlphaFoldDB" id="A0A975DKE3"/>
<feature type="domain" description="VOC" evidence="1">
    <location>
        <begin position="5"/>
        <end position="114"/>
    </location>
</feature>
<dbReference type="Pfam" id="PF00903">
    <property type="entry name" value="Glyoxalase"/>
    <property type="match status" value="1"/>
</dbReference>
<dbReference type="InterPro" id="IPR004360">
    <property type="entry name" value="Glyas_Fos-R_dOase_dom"/>
</dbReference>
<dbReference type="SUPFAM" id="SSF54593">
    <property type="entry name" value="Glyoxalase/Bleomycin resistance protein/Dihydroxybiphenyl dioxygenase"/>
    <property type="match status" value="1"/>
</dbReference>
<dbReference type="PANTHER" id="PTHR33993">
    <property type="entry name" value="GLYOXALASE-RELATED"/>
    <property type="match status" value="1"/>
</dbReference>
<dbReference type="InterPro" id="IPR029068">
    <property type="entry name" value="Glyas_Bleomycin-R_OHBP_Dase"/>
</dbReference>
<dbReference type="PANTHER" id="PTHR33993:SF1">
    <property type="entry name" value="GLYOXALASE FAMILY PROTEIN"/>
    <property type="match status" value="1"/>
</dbReference>
<geneLocation type="plasmid" evidence="2 3">
    <name>unnamed5</name>
</geneLocation>
<proteinExistence type="predicted"/>
<dbReference type="CDD" id="cd07247">
    <property type="entry name" value="SgaA_N_like"/>
    <property type="match status" value="1"/>
</dbReference>
<evidence type="ECO:0000259" key="1">
    <source>
        <dbReference type="PROSITE" id="PS51819"/>
    </source>
</evidence>
<dbReference type="Proteomes" id="UP000664904">
    <property type="component" value="Plasmid unnamed5"/>
</dbReference>
<dbReference type="EMBL" id="CP072135">
    <property type="protein sequence ID" value="QTH73368.1"/>
    <property type="molecule type" value="Genomic_DNA"/>
</dbReference>
<gene>
    <name evidence="2" type="ORF">J5O05_17815</name>
</gene>
<dbReference type="RefSeq" id="WP_208844980.1">
    <property type="nucleotide sequence ID" value="NZ_CP072135.1"/>
</dbReference>
<protein>
    <submittedName>
        <fullName evidence="2">VOC family protein</fullName>
    </submittedName>
</protein>
<dbReference type="InterPro" id="IPR037523">
    <property type="entry name" value="VOC_core"/>
</dbReference>
<name>A0A975DKE3_9GAMM</name>
<dbReference type="KEGG" id="pxi:J5O05_17815"/>
<sequence>MQHNHLDYVEFPAAHIDKTQRFFELVFGWNFTSYGPEYVAFDNAGLTGGFYAKDLCSESERGGALLVIYSQNLEDTYEIVKQHGGQIVKEIFSFPGGRRFQFKEPSGNETRCMV</sequence>